<dbReference type="InterPro" id="IPR052989">
    <property type="entry name" value="Mg-chelatase_DI-like"/>
</dbReference>
<keyword evidence="5" id="KW-1185">Reference proteome</keyword>
<protein>
    <submittedName>
        <fullName evidence="4">Mg-chelatase subunit ChlI</fullName>
    </submittedName>
</protein>
<dbReference type="Pfam" id="PF13519">
    <property type="entry name" value="VWA_2"/>
    <property type="match status" value="1"/>
</dbReference>
<dbReference type="Gene3D" id="3.40.50.410">
    <property type="entry name" value="von Willebrand factor, type A domain"/>
    <property type="match status" value="1"/>
</dbReference>
<feature type="region of interest" description="Disordered" evidence="2">
    <location>
        <begin position="278"/>
        <end position="394"/>
    </location>
</feature>
<gene>
    <name evidence="4" type="ordered locus">Deipe_2315</name>
</gene>
<dbReference type="InterPro" id="IPR041628">
    <property type="entry name" value="ChlI/MoxR_AAA_lid"/>
</dbReference>
<dbReference type="AlphaFoldDB" id="L0A439"/>
<dbReference type="KEGG" id="dpd:Deipe_2315"/>
<organism evidence="4 5">
    <name type="scientific">Deinococcus peraridilitoris (strain DSM 19664 / LMG 22246 / CIP 109416 / KR-200)</name>
    <dbReference type="NCBI Taxonomy" id="937777"/>
    <lineage>
        <taxon>Bacteria</taxon>
        <taxon>Thermotogati</taxon>
        <taxon>Deinococcota</taxon>
        <taxon>Deinococci</taxon>
        <taxon>Deinococcales</taxon>
        <taxon>Deinococcaceae</taxon>
        <taxon>Deinococcus</taxon>
    </lineage>
</organism>
<evidence type="ECO:0000256" key="2">
    <source>
        <dbReference type="SAM" id="MobiDB-lite"/>
    </source>
</evidence>
<dbReference type="SMART" id="SM00327">
    <property type="entry name" value="VWA"/>
    <property type="match status" value="1"/>
</dbReference>
<dbReference type="RefSeq" id="WP_015236097.1">
    <property type="nucleotide sequence ID" value="NC_019793.1"/>
</dbReference>
<dbReference type="CDD" id="cd00009">
    <property type="entry name" value="AAA"/>
    <property type="match status" value="1"/>
</dbReference>
<sequence>MSFPFSAIVGQDDLKLALLLLAVNPAVGGVLVRGDKGSAKSTTARALAELMPGGEERAPFVTLPLGATEDRVIGTLDLERALKGEKALQRGLIAQAHGGVLYIDEVNLLPDHLVDVLLDVAAMGVNRVQREGLSAEHAAVFSLVGTMNPEEGNLRPQFLDRFGLCVEVATPDDPRERAEIVRRRVRYEADPHAYAAGWQAEQDALRRALHDARVRLPGVELPDGLLETISALCRSFGVRSLRADLVLHRATRALAALEGRETVTLEDVKRAAPLVLAHRGRQNPLQPGGGQDGQDLDELLDGLQPPPPRDVPGEPGELGEPQDPEPQDNGPEDGALPTETDTHPEATFTASSRGVARIELRGAPGEQSGRSSLSQGAPRGRTVRERKNEQPGSLAVSTTLLSAADRAARAGTPLSVTRDDLYERVREERTGVRVLFVVDASGSMGARARMEAVKGAALGLLADAYARRDEVGVIAFRGVRAELLLPFTRDTDTAQRALQQLPTGGRTPLAHALTLAGEVLHSRQDGALLVVLTDGRGNVPLPGGGDAWAQTLSAAAALAGTPALVLDTETGVVRAGRAAELARALGAECLTPEALSAETLTLALRARTPSAAAQYRGTP</sequence>
<dbReference type="eggNOG" id="COG1239">
    <property type="taxonomic scope" value="Bacteria"/>
</dbReference>
<dbReference type="CDD" id="cd01451">
    <property type="entry name" value="vWA_Magnesium_chelatase"/>
    <property type="match status" value="1"/>
</dbReference>
<dbReference type="STRING" id="937777.Deipe_2315"/>
<dbReference type="SUPFAM" id="SSF53300">
    <property type="entry name" value="vWA-like"/>
    <property type="match status" value="1"/>
</dbReference>
<dbReference type="OrthoDB" id="9775079at2"/>
<dbReference type="eggNOG" id="COG1240">
    <property type="taxonomic scope" value="Bacteria"/>
</dbReference>
<comment type="similarity">
    <text evidence="1">Belongs to the Mg-chelatase subunits D/I family.</text>
</comment>
<dbReference type="EMBL" id="CP003382">
    <property type="protein sequence ID" value="AFZ67795.1"/>
    <property type="molecule type" value="Genomic_DNA"/>
</dbReference>
<dbReference type="InterPro" id="IPR027417">
    <property type="entry name" value="P-loop_NTPase"/>
</dbReference>
<dbReference type="GO" id="GO:0005524">
    <property type="term" value="F:ATP binding"/>
    <property type="evidence" value="ECO:0007669"/>
    <property type="project" value="InterPro"/>
</dbReference>
<evidence type="ECO:0000313" key="4">
    <source>
        <dbReference type="EMBL" id="AFZ67795.1"/>
    </source>
</evidence>
<dbReference type="InterPro" id="IPR041702">
    <property type="entry name" value="BchD/ChlD_VWA"/>
</dbReference>
<dbReference type="PROSITE" id="PS50234">
    <property type="entry name" value="VWFA"/>
    <property type="match status" value="1"/>
</dbReference>
<dbReference type="PANTHER" id="PTHR35023:SF1">
    <property type="entry name" value="MG-PROTOPORPHYRIN IX CHELATASE"/>
    <property type="match status" value="1"/>
</dbReference>
<reference evidence="5" key="1">
    <citation type="submission" date="2012-03" db="EMBL/GenBank/DDBJ databases">
        <title>Complete sequence of chromosome of Deinococcus peraridilitoris DSM 19664.</title>
        <authorList>
            <person name="Lucas S."/>
            <person name="Copeland A."/>
            <person name="Lapidus A."/>
            <person name="Glavina del Rio T."/>
            <person name="Dalin E."/>
            <person name="Tice H."/>
            <person name="Bruce D."/>
            <person name="Goodwin L."/>
            <person name="Pitluck S."/>
            <person name="Peters L."/>
            <person name="Mikhailova N."/>
            <person name="Lu M."/>
            <person name="Kyrpides N."/>
            <person name="Mavromatis K."/>
            <person name="Ivanova N."/>
            <person name="Brettin T."/>
            <person name="Detter J.C."/>
            <person name="Han C."/>
            <person name="Larimer F."/>
            <person name="Land M."/>
            <person name="Hauser L."/>
            <person name="Markowitz V."/>
            <person name="Cheng J.-F."/>
            <person name="Hugenholtz P."/>
            <person name="Woyke T."/>
            <person name="Wu D."/>
            <person name="Pukall R."/>
            <person name="Steenblock K."/>
            <person name="Brambilla E."/>
            <person name="Klenk H.-P."/>
            <person name="Eisen J.A."/>
        </authorList>
    </citation>
    <scope>NUCLEOTIDE SEQUENCE [LARGE SCALE GENOMIC DNA]</scope>
    <source>
        <strain evidence="5">DSM 19664 / LMG 22246 / CIP 109416 / KR-200</strain>
    </source>
</reference>
<dbReference type="InterPro" id="IPR011704">
    <property type="entry name" value="ATPase_dyneun-rel_AAA"/>
</dbReference>
<dbReference type="Gene3D" id="3.40.50.300">
    <property type="entry name" value="P-loop containing nucleotide triphosphate hydrolases"/>
    <property type="match status" value="1"/>
</dbReference>
<dbReference type="Proteomes" id="UP000010467">
    <property type="component" value="Chromosome"/>
</dbReference>
<dbReference type="InterPro" id="IPR002035">
    <property type="entry name" value="VWF_A"/>
</dbReference>
<dbReference type="InterPro" id="IPR003593">
    <property type="entry name" value="AAA+_ATPase"/>
</dbReference>
<proteinExistence type="inferred from homology"/>
<dbReference type="Pfam" id="PF17863">
    <property type="entry name" value="AAA_lid_2"/>
    <property type="match status" value="1"/>
</dbReference>
<dbReference type="SMART" id="SM00382">
    <property type="entry name" value="AAA"/>
    <property type="match status" value="1"/>
</dbReference>
<evidence type="ECO:0000313" key="5">
    <source>
        <dbReference type="Proteomes" id="UP000010467"/>
    </source>
</evidence>
<dbReference type="Pfam" id="PF07728">
    <property type="entry name" value="AAA_5"/>
    <property type="match status" value="1"/>
</dbReference>
<accession>L0A439</accession>
<evidence type="ECO:0000256" key="1">
    <source>
        <dbReference type="ARBA" id="ARBA00005799"/>
    </source>
</evidence>
<dbReference type="Gene3D" id="1.10.8.80">
    <property type="entry name" value="Magnesium chelatase subunit I, C-Terminal domain"/>
    <property type="match status" value="1"/>
</dbReference>
<dbReference type="InterPro" id="IPR036465">
    <property type="entry name" value="vWFA_dom_sf"/>
</dbReference>
<feature type="domain" description="VWFA" evidence="3">
    <location>
        <begin position="433"/>
        <end position="538"/>
    </location>
</feature>
<dbReference type="PATRIC" id="fig|937777.3.peg.2317"/>
<dbReference type="GO" id="GO:0016887">
    <property type="term" value="F:ATP hydrolysis activity"/>
    <property type="evidence" value="ECO:0007669"/>
    <property type="project" value="InterPro"/>
</dbReference>
<dbReference type="PANTHER" id="PTHR35023">
    <property type="entry name" value="CHELATASE-RELATED"/>
    <property type="match status" value="1"/>
</dbReference>
<name>L0A439_DEIPD</name>
<dbReference type="HOGENOM" id="CLU_016684_6_0_0"/>
<dbReference type="SUPFAM" id="SSF52540">
    <property type="entry name" value="P-loop containing nucleoside triphosphate hydrolases"/>
    <property type="match status" value="1"/>
</dbReference>
<evidence type="ECO:0000259" key="3">
    <source>
        <dbReference type="PROSITE" id="PS50234"/>
    </source>
</evidence>